<dbReference type="RefSeq" id="WP_004018970.1">
    <property type="nucleotide sequence ID" value="NZ_CABEIC010000002.1"/>
</dbReference>
<gene>
    <name evidence="1" type="ORF">DLJ61_23600</name>
</gene>
<accession>A0AAD0KAX9</accession>
<dbReference type="EMBL" id="CP029604">
    <property type="protein sequence ID" value="AWO86101.1"/>
    <property type="molecule type" value="Genomic_DNA"/>
</dbReference>
<protein>
    <submittedName>
        <fullName evidence="1">Acetyltransferase</fullName>
    </submittedName>
</protein>
<name>A0AAD0KAX9_9ACTN</name>
<evidence type="ECO:0000313" key="2">
    <source>
        <dbReference type="Proteomes" id="UP000247118"/>
    </source>
</evidence>
<reference evidence="1 2" key="1">
    <citation type="submission" date="2018-05" db="EMBL/GenBank/DDBJ databases">
        <title>Complete genome sequence of Gordonia terrae NRRL B-16283.</title>
        <authorList>
            <person name="Garlena R.A."/>
            <person name="Russell D.A."/>
            <person name="Hatfull G.F."/>
        </authorList>
    </citation>
    <scope>NUCLEOTIDE SEQUENCE [LARGE SCALE GENOMIC DNA]</scope>
    <source>
        <strain evidence="1 2">NRRL B-16283</strain>
    </source>
</reference>
<dbReference type="Proteomes" id="UP000247118">
    <property type="component" value="Chromosome"/>
</dbReference>
<sequence>MISAIEYAIVNLGSTAMLRASTPTLDFLPAPAWYAMDADAAHEADASRVLLRSESPVPEFVSNVVVQYFDLGPVDVLRLSTLDTTLDITALQDATVLNHSAHRDGYLCVDDGSYRAEGRELRLRRSQLAYRGSDGHSMLSLFTGTVPIADWDRVNSEITEMEDRWLRTTTTTSGGN</sequence>
<dbReference type="KEGG" id="gta:BCM27_23350"/>
<evidence type="ECO:0000313" key="1">
    <source>
        <dbReference type="EMBL" id="AWO86101.1"/>
    </source>
</evidence>
<dbReference type="GeneID" id="32690808"/>
<proteinExistence type="predicted"/>
<organism evidence="1 2">
    <name type="scientific">Gordonia terrae</name>
    <dbReference type="NCBI Taxonomy" id="2055"/>
    <lineage>
        <taxon>Bacteria</taxon>
        <taxon>Bacillati</taxon>
        <taxon>Actinomycetota</taxon>
        <taxon>Actinomycetes</taxon>
        <taxon>Mycobacteriales</taxon>
        <taxon>Gordoniaceae</taxon>
        <taxon>Gordonia</taxon>
    </lineage>
</organism>
<dbReference type="AlphaFoldDB" id="A0AAD0KAX9"/>